<dbReference type="AlphaFoldDB" id="A0A6I3JAA7"/>
<evidence type="ECO:0000256" key="1">
    <source>
        <dbReference type="ARBA" id="ARBA00001964"/>
    </source>
</evidence>
<reference evidence="6 7" key="1">
    <citation type="submission" date="2019-10" db="EMBL/GenBank/DDBJ databases">
        <title>Nocardioides novel species isolated from the excrement of Marmot.</title>
        <authorList>
            <person name="Zhang G."/>
        </authorList>
    </citation>
    <scope>NUCLEOTIDE SEQUENCE [LARGE SCALE GENOMIC DNA]</scope>
    <source>
        <strain evidence="7">zg-579</strain>
    </source>
</reference>
<keyword evidence="7" id="KW-1185">Reference proteome</keyword>
<evidence type="ECO:0000259" key="5">
    <source>
        <dbReference type="Pfam" id="PF00676"/>
    </source>
</evidence>
<feature type="compositionally biased region" description="Polar residues" evidence="4">
    <location>
        <begin position="27"/>
        <end position="37"/>
    </location>
</feature>
<sequence length="372" mass="40180">MATHGSTRWSVPVAATPLSPGGRCGTLHTSNRPSSRSVACRPEHAPSCSRRSQPVNSPGPTREEVQLEVYRKVVTIRFAELRIREHVEAEGFGGFWHPGIGQEGLQVGAVSAMQPDDYLYYAHRGLGYAFAKGMELELLFGDLLGRRTGSTRGKGGGTVHFADASRQVLGQGGTLGSSFVMGAGTAAASQLLGDGRVTVVFFGDGASGRGTWHEAALQASVWKLPVVWICENNGWALSARFTEQSPTEHVADRAPAYGMPGVVVDGQDAMAVREVTLEAIDRARRGEGPTLIEAKTLRIRGHYEGDRQPYRDDPVLGDEIPNDPVHRLGETIPDDVRREIDAEARTRVEQAFDAALAAPRADDSVIFEDVWA</sequence>
<feature type="domain" description="Dehydrogenase E1 component" evidence="5">
    <location>
        <begin position="72"/>
        <end position="360"/>
    </location>
</feature>
<dbReference type="PANTHER" id="PTHR11516:SF60">
    <property type="entry name" value="PYRUVATE DEHYDROGENASE E1 COMPONENT SUBUNIT ALPHA"/>
    <property type="match status" value="1"/>
</dbReference>
<dbReference type="InterPro" id="IPR001017">
    <property type="entry name" value="DH_E1"/>
</dbReference>
<gene>
    <name evidence="6" type="ORF">GGQ22_01585</name>
</gene>
<dbReference type="Gene3D" id="3.40.50.970">
    <property type="match status" value="1"/>
</dbReference>
<evidence type="ECO:0000256" key="3">
    <source>
        <dbReference type="ARBA" id="ARBA00023052"/>
    </source>
</evidence>
<protein>
    <submittedName>
        <fullName evidence="6">Thiamine pyrophosphate-dependent dehydrogenase E1 component subunit alpha</fullName>
    </submittedName>
</protein>
<dbReference type="PANTHER" id="PTHR11516">
    <property type="entry name" value="PYRUVATE DEHYDROGENASE E1 COMPONENT, ALPHA SUBUNIT BACTERIAL AND ORGANELLAR"/>
    <property type="match status" value="1"/>
</dbReference>
<comment type="cofactor">
    <cofactor evidence="1">
        <name>thiamine diphosphate</name>
        <dbReference type="ChEBI" id="CHEBI:58937"/>
    </cofactor>
</comment>
<evidence type="ECO:0000256" key="2">
    <source>
        <dbReference type="ARBA" id="ARBA00023002"/>
    </source>
</evidence>
<evidence type="ECO:0000313" key="6">
    <source>
        <dbReference type="EMBL" id="MTB93765.1"/>
    </source>
</evidence>
<feature type="region of interest" description="Disordered" evidence="4">
    <location>
        <begin position="20"/>
        <end position="63"/>
    </location>
</feature>
<dbReference type="GO" id="GO:0004739">
    <property type="term" value="F:pyruvate dehydrogenase (acetyl-transferring) activity"/>
    <property type="evidence" value="ECO:0007669"/>
    <property type="project" value="TreeGrafter"/>
</dbReference>
<dbReference type="Pfam" id="PF00676">
    <property type="entry name" value="E1_dh"/>
    <property type="match status" value="1"/>
</dbReference>
<keyword evidence="3" id="KW-0786">Thiamine pyrophosphate</keyword>
<dbReference type="CDD" id="cd02000">
    <property type="entry name" value="TPP_E1_PDC_ADC_BCADC"/>
    <property type="match status" value="1"/>
</dbReference>
<dbReference type="GO" id="GO:0006086">
    <property type="term" value="P:pyruvate decarboxylation to acetyl-CoA"/>
    <property type="evidence" value="ECO:0007669"/>
    <property type="project" value="TreeGrafter"/>
</dbReference>
<comment type="caution">
    <text evidence="6">The sequence shown here is derived from an EMBL/GenBank/DDBJ whole genome shotgun (WGS) entry which is preliminary data.</text>
</comment>
<organism evidence="6 7">
    <name type="scientific">Nocardioides marmotae</name>
    <dbReference type="NCBI Taxonomy" id="2663857"/>
    <lineage>
        <taxon>Bacteria</taxon>
        <taxon>Bacillati</taxon>
        <taxon>Actinomycetota</taxon>
        <taxon>Actinomycetes</taxon>
        <taxon>Propionibacteriales</taxon>
        <taxon>Nocardioidaceae</taxon>
        <taxon>Nocardioides</taxon>
    </lineage>
</organism>
<accession>A0A6I3JAA7</accession>
<dbReference type="InterPro" id="IPR029061">
    <property type="entry name" value="THDP-binding"/>
</dbReference>
<dbReference type="InterPro" id="IPR050642">
    <property type="entry name" value="PDH_E1_Alpha_Subunit"/>
</dbReference>
<keyword evidence="2" id="KW-0560">Oxidoreductase</keyword>
<dbReference type="Proteomes" id="UP000433406">
    <property type="component" value="Unassembled WGS sequence"/>
</dbReference>
<dbReference type="SUPFAM" id="SSF52518">
    <property type="entry name" value="Thiamin diphosphate-binding fold (THDP-binding)"/>
    <property type="match status" value="1"/>
</dbReference>
<feature type="compositionally biased region" description="Polar residues" evidence="4">
    <location>
        <begin position="49"/>
        <end position="59"/>
    </location>
</feature>
<evidence type="ECO:0000313" key="7">
    <source>
        <dbReference type="Proteomes" id="UP000433406"/>
    </source>
</evidence>
<name>A0A6I3JAA7_9ACTN</name>
<evidence type="ECO:0000256" key="4">
    <source>
        <dbReference type="SAM" id="MobiDB-lite"/>
    </source>
</evidence>
<dbReference type="GO" id="GO:0000287">
    <property type="term" value="F:magnesium ion binding"/>
    <property type="evidence" value="ECO:0007669"/>
    <property type="project" value="UniProtKB-ARBA"/>
</dbReference>
<proteinExistence type="predicted"/>
<dbReference type="EMBL" id="WLCI01000002">
    <property type="protein sequence ID" value="MTB93765.1"/>
    <property type="molecule type" value="Genomic_DNA"/>
</dbReference>